<organism evidence="3 4">
    <name type="scientific">Haloarcula onubensis</name>
    <dbReference type="NCBI Taxonomy" id="2950539"/>
    <lineage>
        <taxon>Archaea</taxon>
        <taxon>Methanobacteriati</taxon>
        <taxon>Methanobacteriota</taxon>
        <taxon>Stenosarchaea group</taxon>
        <taxon>Halobacteria</taxon>
        <taxon>Halobacteriales</taxon>
        <taxon>Haloarculaceae</taxon>
        <taxon>Haloarcula</taxon>
    </lineage>
</organism>
<gene>
    <name evidence="3" type="ORF">NDI86_02180</name>
</gene>
<proteinExistence type="predicted"/>
<keyword evidence="1" id="KW-1133">Transmembrane helix</keyword>
<feature type="transmembrane region" description="Helical" evidence="1">
    <location>
        <begin position="12"/>
        <end position="31"/>
    </location>
</feature>
<keyword evidence="1" id="KW-0812">Transmembrane</keyword>
<evidence type="ECO:0000313" key="4">
    <source>
        <dbReference type="Proteomes" id="UP001268864"/>
    </source>
</evidence>
<feature type="transmembrane region" description="Helical" evidence="1">
    <location>
        <begin position="80"/>
        <end position="104"/>
    </location>
</feature>
<feature type="transmembrane region" description="Helical" evidence="1">
    <location>
        <begin position="47"/>
        <end position="68"/>
    </location>
</feature>
<dbReference type="RefSeq" id="WP_310898755.1">
    <property type="nucleotide sequence ID" value="NZ_JAMQOS010000001.1"/>
</dbReference>
<keyword evidence="4" id="KW-1185">Reference proteome</keyword>
<feature type="domain" description="Copper resistance protein D" evidence="2">
    <location>
        <begin position="41"/>
        <end position="141"/>
    </location>
</feature>
<protein>
    <submittedName>
        <fullName evidence="3">CopD family protein</fullName>
    </submittedName>
</protein>
<sequence length="145" mass="14618">MASLVSLAVRTIHVLAITVVVGSTVALWYGYRSGGTAALTVARQYEWFFWGALGAVALTGVGNLGALGPPGPATDWGRLLLVKLGVVLALAVGSAVRTLVVVRAADGGGKGSVTPGLRGTLERAYGLTAGTLVVLVVLAEVLAHG</sequence>
<keyword evidence="1" id="KW-0472">Membrane</keyword>
<dbReference type="InterPro" id="IPR008457">
    <property type="entry name" value="Cu-R_CopD_dom"/>
</dbReference>
<evidence type="ECO:0000259" key="2">
    <source>
        <dbReference type="Pfam" id="PF05425"/>
    </source>
</evidence>
<accession>A0ABU2FKX8</accession>
<name>A0ABU2FKX8_9EURY</name>
<feature type="transmembrane region" description="Helical" evidence="1">
    <location>
        <begin position="124"/>
        <end position="143"/>
    </location>
</feature>
<reference evidence="3 4" key="1">
    <citation type="submission" date="2022-06" db="EMBL/GenBank/DDBJ databases">
        <title>Halomicroarcula sp. a new haloarchaeum isolate from saline soil.</title>
        <authorList>
            <person name="Strakova D."/>
            <person name="Galisteo C."/>
            <person name="Sanchez-Porro C."/>
            <person name="Ventosa A."/>
        </authorList>
    </citation>
    <scope>NUCLEOTIDE SEQUENCE [LARGE SCALE GENOMIC DNA]</scope>
    <source>
        <strain evidence="3 4">S3CR25-11</strain>
    </source>
</reference>
<evidence type="ECO:0000256" key="1">
    <source>
        <dbReference type="SAM" id="Phobius"/>
    </source>
</evidence>
<comment type="caution">
    <text evidence="3">The sequence shown here is derived from an EMBL/GenBank/DDBJ whole genome shotgun (WGS) entry which is preliminary data.</text>
</comment>
<dbReference type="Pfam" id="PF05425">
    <property type="entry name" value="CopD"/>
    <property type="match status" value="1"/>
</dbReference>
<evidence type="ECO:0000313" key="3">
    <source>
        <dbReference type="EMBL" id="MDS0280912.1"/>
    </source>
</evidence>
<dbReference type="Proteomes" id="UP001268864">
    <property type="component" value="Unassembled WGS sequence"/>
</dbReference>
<dbReference type="EMBL" id="JAMQOS010000001">
    <property type="protein sequence ID" value="MDS0280912.1"/>
    <property type="molecule type" value="Genomic_DNA"/>
</dbReference>